<evidence type="ECO:0000259" key="8">
    <source>
        <dbReference type="Pfam" id="PF00482"/>
    </source>
</evidence>
<evidence type="ECO:0000256" key="5">
    <source>
        <dbReference type="ARBA" id="ARBA00022989"/>
    </source>
</evidence>
<dbReference type="Pfam" id="PF00482">
    <property type="entry name" value="T2SSF"/>
    <property type="match status" value="2"/>
</dbReference>
<protein>
    <submittedName>
        <fullName evidence="9">Type IV pilus assembly protein PilC</fullName>
    </submittedName>
</protein>
<keyword evidence="5 7" id="KW-1133">Transmembrane helix</keyword>
<comment type="subcellular location">
    <subcellularLocation>
        <location evidence="1">Cell membrane</location>
        <topology evidence="1">Multi-pass membrane protein</topology>
    </subcellularLocation>
</comment>
<feature type="transmembrane region" description="Helical" evidence="7">
    <location>
        <begin position="370"/>
        <end position="391"/>
    </location>
</feature>
<keyword evidence="10" id="KW-1185">Reference proteome</keyword>
<evidence type="ECO:0000313" key="9">
    <source>
        <dbReference type="EMBL" id="MBP2021745.1"/>
    </source>
</evidence>
<name>A0ABS4K1U1_9CLOT</name>
<dbReference type="PANTHER" id="PTHR30012">
    <property type="entry name" value="GENERAL SECRETION PATHWAY PROTEIN"/>
    <property type="match status" value="1"/>
</dbReference>
<dbReference type="Proteomes" id="UP001519308">
    <property type="component" value="Unassembled WGS sequence"/>
</dbReference>
<dbReference type="InterPro" id="IPR003004">
    <property type="entry name" value="GspF/PilC"/>
</dbReference>
<evidence type="ECO:0000256" key="6">
    <source>
        <dbReference type="ARBA" id="ARBA00023136"/>
    </source>
</evidence>
<feature type="domain" description="Type II secretion system protein GspF" evidence="8">
    <location>
        <begin position="64"/>
        <end position="187"/>
    </location>
</feature>
<dbReference type="PRINTS" id="PR00812">
    <property type="entry name" value="BCTERIALGSPF"/>
</dbReference>
<evidence type="ECO:0000313" key="10">
    <source>
        <dbReference type="Proteomes" id="UP001519308"/>
    </source>
</evidence>
<evidence type="ECO:0000256" key="4">
    <source>
        <dbReference type="ARBA" id="ARBA00022692"/>
    </source>
</evidence>
<keyword evidence="6 7" id="KW-0472">Membrane</keyword>
<feature type="domain" description="Type II secretion system protein GspF" evidence="8">
    <location>
        <begin position="267"/>
        <end position="389"/>
    </location>
</feature>
<accession>A0ABS4K1U1</accession>
<evidence type="ECO:0000256" key="1">
    <source>
        <dbReference type="ARBA" id="ARBA00004651"/>
    </source>
</evidence>
<dbReference type="RefSeq" id="WP_209649463.1">
    <property type="nucleotide sequence ID" value="NZ_JAGGLL010000010.1"/>
</dbReference>
<dbReference type="EMBL" id="JAGGLL010000010">
    <property type="protein sequence ID" value="MBP2021745.1"/>
    <property type="molecule type" value="Genomic_DNA"/>
</dbReference>
<proteinExistence type="inferred from homology"/>
<evidence type="ECO:0000256" key="3">
    <source>
        <dbReference type="ARBA" id="ARBA00022475"/>
    </source>
</evidence>
<gene>
    <name evidence="9" type="ORF">J2Z44_001541</name>
</gene>
<keyword evidence="3" id="KW-1003">Cell membrane</keyword>
<dbReference type="InterPro" id="IPR018076">
    <property type="entry name" value="T2SS_GspF_dom"/>
</dbReference>
<sequence>MQYKYIATNIEGKFIKGEINAESPQDLISNLRSESLFCVQYQKKIELKAIKFYMPTSQKEIALFCKYMSTSLKAGMNICDILNLVSLQFTNKKFNDLLHIIRQSIEKGNTLSEALKNYPKLFPSLLREMVYIGEESGKLQDIFYNMESYYNSTYKRNKKIISSLIYPAFTFILTIIIGFIMIFKVLPQFASHITNLQGELPKITKFYLGLGNCVSANGGLVVFMVALTIVVTYFIVHKFFHKKDIYFMLYKLPVVGSMYKKAFYARFTYTMYILLQSGMDIISSLNMAMKCEESQWICKALAQCSKDIEEGQSIYDALNAQSIFPKFFMGMIRIGEENGNLDNMLNTANEIFENELSTSLERFSALIEPILILLLGVFVGTIVLAIMLPLIKLSTVGI</sequence>
<evidence type="ECO:0000256" key="2">
    <source>
        <dbReference type="ARBA" id="ARBA00005745"/>
    </source>
</evidence>
<reference evidence="9 10" key="1">
    <citation type="submission" date="2021-03" db="EMBL/GenBank/DDBJ databases">
        <title>Genomic Encyclopedia of Type Strains, Phase IV (KMG-IV): sequencing the most valuable type-strain genomes for metagenomic binning, comparative biology and taxonomic classification.</title>
        <authorList>
            <person name="Goeker M."/>
        </authorList>
    </citation>
    <scope>NUCLEOTIDE SEQUENCE [LARGE SCALE GENOMIC DNA]</scope>
    <source>
        <strain evidence="9 10">DSM 28650</strain>
    </source>
</reference>
<feature type="transmembrane region" description="Helical" evidence="7">
    <location>
        <begin position="206"/>
        <end position="236"/>
    </location>
</feature>
<comment type="caution">
    <text evidence="9">The sequence shown here is derived from an EMBL/GenBank/DDBJ whole genome shotgun (WGS) entry which is preliminary data.</text>
</comment>
<dbReference type="PANTHER" id="PTHR30012:SF0">
    <property type="entry name" value="TYPE II SECRETION SYSTEM PROTEIN F-RELATED"/>
    <property type="match status" value="1"/>
</dbReference>
<dbReference type="Gene3D" id="1.20.81.30">
    <property type="entry name" value="Type II secretion system (T2SS), domain F"/>
    <property type="match status" value="2"/>
</dbReference>
<dbReference type="InterPro" id="IPR042094">
    <property type="entry name" value="T2SS_GspF_sf"/>
</dbReference>
<comment type="similarity">
    <text evidence="2">Belongs to the GSP F family.</text>
</comment>
<evidence type="ECO:0000256" key="7">
    <source>
        <dbReference type="SAM" id="Phobius"/>
    </source>
</evidence>
<feature type="transmembrane region" description="Helical" evidence="7">
    <location>
        <begin position="164"/>
        <end position="186"/>
    </location>
</feature>
<keyword evidence="4 7" id="KW-0812">Transmembrane</keyword>
<organism evidence="9 10">
    <name type="scientific">Clostridium punense</name>
    <dbReference type="NCBI Taxonomy" id="1054297"/>
    <lineage>
        <taxon>Bacteria</taxon>
        <taxon>Bacillati</taxon>
        <taxon>Bacillota</taxon>
        <taxon>Clostridia</taxon>
        <taxon>Eubacteriales</taxon>
        <taxon>Clostridiaceae</taxon>
        <taxon>Clostridium</taxon>
    </lineage>
</organism>